<proteinExistence type="predicted"/>
<protein>
    <submittedName>
        <fullName evidence="1">Uncharacterized protein</fullName>
    </submittedName>
</protein>
<dbReference type="Proteomes" id="UP000186940">
    <property type="component" value="Unassembled WGS sequence"/>
</dbReference>
<organism evidence="1 2">
    <name type="scientific">Candidatus Syntropharchaeum caldarium</name>
    <dbReference type="NCBI Taxonomy" id="1838285"/>
    <lineage>
        <taxon>Archaea</taxon>
        <taxon>Methanobacteriati</taxon>
        <taxon>Methanobacteriota</taxon>
        <taxon>Stenosarchaea group</taxon>
        <taxon>Methanomicrobia</taxon>
        <taxon>Methanosarcinales</taxon>
        <taxon>ANME-2 cluster</taxon>
        <taxon>Candidatus Syntropharchaeum</taxon>
    </lineage>
</organism>
<dbReference type="STRING" id="1838285.SCAL_001603"/>
<dbReference type="EMBL" id="LYOS01000005">
    <property type="protein sequence ID" value="OFV67334.1"/>
    <property type="molecule type" value="Genomic_DNA"/>
</dbReference>
<accession>A0A1F2P874</accession>
<evidence type="ECO:0000313" key="1">
    <source>
        <dbReference type="EMBL" id="OFV67334.1"/>
    </source>
</evidence>
<comment type="caution">
    <text evidence="1">The sequence shown here is derived from an EMBL/GenBank/DDBJ whole genome shotgun (WGS) entry which is preliminary data.</text>
</comment>
<dbReference type="AlphaFoldDB" id="A0A1F2P874"/>
<keyword evidence="2" id="KW-1185">Reference proteome</keyword>
<name>A0A1F2P874_9EURY</name>
<gene>
    <name evidence="1" type="ORF">SCAL_001603</name>
</gene>
<sequence>MIYELYFKEKFAEAVSNHLKPVDYDRWSELYWKRELEWNLKPEEEKELEDLENENLKTIIEVVKAIKTDREIMELIERIKGHVG</sequence>
<reference evidence="1" key="1">
    <citation type="submission" date="2016-05" db="EMBL/GenBank/DDBJ databases">
        <title>Microbial consortia oxidize butane by reversing methanogenesis.</title>
        <authorList>
            <person name="Laso-Perez R."/>
            <person name="Richter M."/>
            <person name="Wegener G."/>
            <person name="Musat F."/>
        </authorList>
    </citation>
    <scope>NUCLEOTIDE SEQUENCE [LARGE SCALE GENOMIC DNA]</scope>
    <source>
        <strain evidence="1">BOX2</strain>
    </source>
</reference>
<evidence type="ECO:0000313" key="2">
    <source>
        <dbReference type="Proteomes" id="UP000186940"/>
    </source>
</evidence>